<keyword evidence="5" id="KW-1185">Reference proteome</keyword>
<evidence type="ECO:0000256" key="2">
    <source>
        <dbReference type="ARBA" id="ARBA00023136"/>
    </source>
</evidence>
<organism evidence="4 5">
    <name type="scientific">Nocardioides albidus</name>
    <dbReference type="NCBI Taxonomy" id="1517589"/>
    <lineage>
        <taxon>Bacteria</taxon>
        <taxon>Bacillati</taxon>
        <taxon>Actinomycetota</taxon>
        <taxon>Actinomycetes</taxon>
        <taxon>Propionibacteriales</taxon>
        <taxon>Nocardioidaceae</taxon>
        <taxon>Nocardioides</taxon>
    </lineage>
</organism>
<keyword evidence="3" id="KW-0812">Transmembrane</keyword>
<evidence type="ECO:0000256" key="3">
    <source>
        <dbReference type="SAM" id="Phobius"/>
    </source>
</evidence>
<comment type="caution">
    <text evidence="4">The sequence shown here is derived from an EMBL/GenBank/DDBJ whole genome shotgun (WGS) entry which is preliminary data.</text>
</comment>
<proteinExistence type="predicted"/>
<dbReference type="RefSeq" id="WP_139622032.1">
    <property type="nucleotide sequence ID" value="NZ_VDMP01000019.1"/>
</dbReference>
<evidence type="ECO:0008006" key="6">
    <source>
        <dbReference type="Google" id="ProtNLM"/>
    </source>
</evidence>
<dbReference type="EMBL" id="VDMP01000019">
    <property type="protein sequence ID" value="TNM43321.1"/>
    <property type="molecule type" value="Genomic_DNA"/>
</dbReference>
<feature type="transmembrane region" description="Helical" evidence="3">
    <location>
        <begin position="7"/>
        <end position="26"/>
    </location>
</feature>
<dbReference type="OrthoDB" id="3395172at2"/>
<dbReference type="AlphaFoldDB" id="A0A5C4W586"/>
<dbReference type="PANTHER" id="PTHR37042">
    <property type="entry name" value="OUTER MEMBRANE PROTEIN RV1973"/>
    <property type="match status" value="1"/>
</dbReference>
<dbReference type="Proteomes" id="UP000313231">
    <property type="component" value="Unassembled WGS sequence"/>
</dbReference>
<evidence type="ECO:0000313" key="5">
    <source>
        <dbReference type="Proteomes" id="UP000313231"/>
    </source>
</evidence>
<reference evidence="4 5" key="1">
    <citation type="journal article" date="2016" name="Int. J. Syst. Evol. Microbiol.">
        <title>Nocardioides albidus sp. nov., an actinobacterium isolated from garden soil.</title>
        <authorList>
            <person name="Singh H."/>
            <person name="Du J."/>
            <person name="Trinh H."/>
            <person name="Won K."/>
            <person name="Yang J.E."/>
            <person name="Yin C."/>
            <person name="Kook M."/>
            <person name="Yi T.H."/>
        </authorList>
    </citation>
    <scope>NUCLEOTIDE SEQUENCE [LARGE SCALE GENOMIC DNA]</scope>
    <source>
        <strain evidence="4 5">CCTCC AB 2015297</strain>
    </source>
</reference>
<dbReference type="GO" id="GO:0016020">
    <property type="term" value="C:membrane"/>
    <property type="evidence" value="ECO:0007669"/>
    <property type="project" value="UniProtKB-SubCell"/>
</dbReference>
<keyword evidence="3" id="KW-1133">Transmembrane helix</keyword>
<name>A0A5C4W586_9ACTN</name>
<accession>A0A5C4W586</accession>
<protein>
    <recommendedName>
        <fullName evidence="6">Mammalian cell entry protein</fullName>
    </recommendedName>
</protein>
<evidence type="ECO:0000256" key="1">
    <source>
        <dbReference type="ARBA" id="ARBA00004370"/>
    </source>
</evidence>
<dbReference type="PROSITE" id="PS51257">
    <property type="entry name" value="PROKAR_LIPOPROTEIN"/>
    <property type="match status" value="1"/>
</dbReference>
<dbReference type="PANTHER" id="PTHR37042:SF4">
    <property type="entry name" value="OUTER MEMBRANE PROTEIN RV1973"/>
    <property type="match status" value="1"/>
</dbReference>
<evidence type="ECO:0000313" key="4">
    <source>
        <dbReference type="EMBL" id="TNM43321.1"/>
    </source>
</evidence>
<comment type="subcellular location">
    <subcellularLocation>
        <location evidence="1">Membrane</location>
    </subcellularLocation>
</comment>
<keyword evidence="2 3" id="KW-0472">Membrane</keyword>
<gene>
    <name evidence="4" type="ORF">FHP29_06450</name>
</gene>
<sequence>MRLNIALYAATVICGCVALLLLYLHVSTSDNEVNGTDLVPGAGQDVGRGLVEAVPLADETEQKRTAEQLEAASKMVTAFVNFDYEDPARTIEAVKSMATGTFLSQYSKGAKDLEKLATEAQSSMVAEVVWAGLVAGDEDSATAIVATSGTVKNKTTQFQPEARNYRIQLELVREDGRWLTKDLQYVALG</sequence>